<dbReference type="OrthoDB" id="9792195at2"/>
<dbReference type="Gene3D" id="2.40.30.90">
    <property type="entry name" value="Bacterial fluorinating enzyme like"/>
    <property type="match status" value="1"/>
</dbReference>
<dbReference type="PANTHER" id="PTHR35092">
    <property type="entry name" value="CHLORINASE MJ1651"/>
    <property type="match status" value="1"/>
</dbReference>
<dbReference type="InterPro" id="IPR023228">
    <property type="entry name" value="SAM_OH_AdoTrfase_N_sf"/>
</dbReference>
<dbReference type="RefSeq" id="WP_073374214.1">
    <property type="nucleotide sequence ID" value="NZ_FQXS01000005.1"/>
</dbReference>
<feature type="domain" description="S-adenosyl-l-methionine hydroxide adenosyltransferase N-terminal" evidence="3">
    <location>
        <begin position="8"/>
        <end position="153"/>
    </location>
</feature>
<proteinExistence type="inferred from homology"/>
<dbReference type="Proteomes" id="UP000184139">
    <property type="component" value="Unassembled WGS sequence"/>
</dbReference>
<dbReference type="InterPro" id="IPR046470">
    <property type="entry name" value="SAM_HAT_C"/>
</dbReference>
<sequence length="278" mass="30186">MRQSGFPITLTTDFGLADEYVGVMKGVILLINKGVPIVDLTHGIQPQDIRQAARVINSNYKYFPPGTVHLCVVDPGVGTARRIIALHCDTHFFIGPDNGVFSPLINGPESVDVYQVENRKLFLKEVSQTFQGRDIMAPVAARLASGMSIVHVGPRITRDSCVVISLRDPLVRRDGIAGEVVNIDSFGNLRTNITKAHLNRIDLGGHPCITLRSYAIGFCKGSYDDIADNMPAAIINSSGELEVCVKKGNAARLLRVGRGERIFVHGHRSGCQDADLAS</sequence>
<evidence type="ECO:0000313" key="6">
    <source>
        <dbReference type="Proteomes" id="UP000184139"/>
    </source>
</evidence>
<protein>
    <recommendedName>
        <fullName evidence="7">S-adenosyl-l-methionine hydroxide adenosyltransferase</fullName>
    </recommendedName>
</protein>
<organism evidence="5 6">
    <name type="scientific">Desulfofustis glycolicus DSM 9705</name>
    <dbReference type="NCBI Taxonomy" id="1121409"/>
    <lineage>
        <taxon>Bacteria</taxon>
        <taxon>Pseudomonadati</taxon>
        <taxon>Thermodesulfobacteriota</taxon>
        <taxon>Desulfobulbia</taxon>
        <taxon>Desulfobulbales</taxon>
        <taxon>Desulfocapsaceae</taxon>
        <taxon>Desulfofustis</taxon>
    </lineage>
</organism>
<evidence type="ECO:0000259" key="3">
    <source>
        <dbReference type="Pfam" id="PF01887"/>
    </source>
</evidence>
<feature type="domain" description="S-adenosyl-l-methionine hydroxide adenosyltransferase C-terminal" evidence="4">
    <location>
        <begin position="178"/>
        <end position="262"/>
    </location>
</feature>
<evidence type="ECO:0000256" key="1">
    <source>
        <dbReference type="ARBA" id="ARBA00022691"/>
    </source>
</evidence>
<accession>A0A1M5UJ47</accession>
<dbReference type="STRING" id="1121409.SAMN02745124_01191"/>
<dbReference type="EMBL" id="FQXS01000005">
    <property type="protein sequence ID" value="SHH62950.1"/>
    <property type="molecule type" value="Genomic_DNA"/>
</dbReference>
<dbReference type="PANTHER" id="PTHR35092:SF1">
    <property type="entry name" value="CHLORINASE MJ1651"/>
    <property type="match status" value="1"/>
</dbReference>
<dbReference type="Gene3D" id="3.40.50.10790">
    <property type="entry name" value="S-adenosyl-l-methionine hydroxide adenosyltransferase, N-terminal"/>
    <property type="match status" value="1"/>
</dbReference>
<dbReference type="AlphaFoldDB" id="A0A1M5UJ47"/>
<dbReference type="Pfam" id="PF20257">
    <property type="entry name" value="SAM_HAT_C"/>
    <property type="match status" value="1"/>
</dbReference>
<keyword evidence="1" id="KW-0949">S-adenosyl-L-methionine</keyword>
<evidence type="ECO:0008006" key="7">
    <source>
        <dbReference type="Google" id="ProtNLM"/>
    </source>
</evidence>
<evidence type="ECO:0000259" key="4">
    <source>
        <dbReference type="Pfam" id="PF20257"/>
    </source>
</evidence>
<evidence type="ECO:0000313" key="5">
    <source>
        <dbReference type="EMBL" id="SHH62950.1"/>
    </source>
</evidence>
<dbReference type="SUPFAM" id="SSF102522">
    <property type="entry name" value="Bacterial fluorinating enzyme, N-terminal domain"/>
    <property type="match status" value="1"/>
</dbReference>
<dbReference type="InterPro" id="IPR002747">
    <property type="entry name" value="SAM_OH_AdoTrfase"/>
</dbReference>
<dbReference type="InterPro" id="IPR046469">
    <property type="entry name" value="SAM_HAT_N"/>
</dbReference>
<dbReference type="PIRSF" id="PIRSF006779">
    <property type="entry name" value="UCP006779"/>
    <property type="match status" value="1"/>
</dbReference>
<gene>
    <name evidence="5" type="ORF">SAMN02745124_01191</name>
</gene>
<dbReference type="InterPro" id="IPR023227">
    <property type="entry name" value="SAM_OH_AdoTrfase_C_sf"/>
</dbReference>
<dbReference type="Pfam" id="PF01887">
    <property type="entry name" value="SAM_HAT_N"/>
    <property type="match status" value="1"/>
</dbReference>
<keyword evidence="6" id="KW-1185">Reference proteome</keyword>
<name>A0A1M5UJ47_9BACT</name>
<comment type="similarity">
    <text evidence="2">Belongs to the SAM hydrolase / SAM-dependent halogenase family.</text>
</comment>
<dbReference type="SUPFAM" id="SSF101852">
    <property type="entry name" value="Bacterial fluorinating enzyme, C-terminal domain"/>
    <property type="match status" value="1"/>
</dbReference>
<reference evidence="5 6" key="1">
    <citation type="submission" date="2016-11" db="EMBL/GenBank/DDBJ databases">
        <authorList>
            <person name="Jaros S."/>
            <person name="Januszkiewicz K."/>
            <person name="Wedrychowicz H."/>
        </authorList>
    </citation>
    <scope>NUCLEOTIDE SEQUENCE [LARGE SCALE GENOMIC DNA]</scope>
    <source>
        <strain evidence="5 6">DSM 9705</strain>
    </source>
</reference>
<evidence type="ECO:0000256" key="2">
    <source>
        <dbReference type="ARBA" id="ARBA00024035"/>
    </source>
</evidence>